<organism evidence="3 4">
    <name type="scientific">Sinomicrobium pectinilyticum</name>
    <dbReference type="NCBI Taxonomy" id="1084421"/>
    <lineage>
        <taxon>Bacteria</taxon>
        <taxon>Pseudomonadati</taxon>
        <taxon>Bacteroidota</taxon>
        <taxon>Flavobacteriia</taxon>
        <taxon>Flavobacteriales</taxon>
        <taxon>Flavobacteriaceae</taxon>
        <taxon>Sinomicrobium</taxon>
    </lineage>
</organism>
<evidence type="ECO:0000259" key="2">
    <source>
        <dbReference type="PROSITE" id="PS51352"/>
    </source>
</evidence>
<feature type="chain" id="PRO_5018205676" description="Thioredoxin domain-containing protein" evidence="1">
    <location>
        <begin position="22"/>
        <end position="466"/>
    </location>
</feature>
<dbReference type="SUPFAM" id="SSF52833">
    <property type="entry name" value="Thioredoxin-like"/>
    <property type="match status" value="1"/>
</dbReference>
<reference evidence="3 4" key="1">
    <citation type="submission" date="2018-10" db="EMBL/GenBank/DDBJ databases">
        <title>Sinomicrobium pectinilyticum sp. nov., a pectinase-producing bacterium isolated from alkaline and saline soil, and emended description of the genus Sinomicrobium.</title>
        <authorList>
            <person name="Cheng B."/>
            <person name="Li C."/>
            <person name="Lai Q."/>
            <person name="Du M."/>
            <person name="Shao Z."/>
            <person name="Xu P."/>
            <person name="Yang C."/>
        </authorList>
    </citation>
    <scope>NUCLEOTIDE SEQUENCE [LARGE SCALE GENOMIC DNA]</scope>
    <source>
        <strain evidence="3 4">5DNS001</strain>
    </source>
</reference>
<accession>A0A3N0EQM9</accession>
<gene>
    <name evidence="3" type="ORF">ED312_06665</name>
</gene>
<dbReference type="EMBL" id="RJTM01000034">
    <property type="protein sequence ID" value="RNL90102.1"/>
    <property type="molecule type" value="Genomic_DNA"/>
</dbReference>
<dbReference type="GO" id="GO:0016491">
    <property type="term" value="F:oxidoreductase activity"/>
    <property type="evidence" value="ECO:0007669"/>
    <property type="project" value="InterPro"/>
</dbReference>
<dbReference type="InterPro" id="IPR000866">
    <property type="entry name" value="AhpC/TSA"/>
</dbReference>
<comment type="caution">
    <text evidence="3">The sequence shown here is derived from an EMBL/GenBank/DDBJ whole genome shotgun (WGS) entry which is preliminary data.</text>
</comment>
<dbReference type="RefSeq" id="WP_123215234.1">
    <property type="nucleotide sequence ID" value="NZ_RJTM01000034.1"/>
</dbReference>
<dbReference type="PANTHER" id="PTHR42852">
    <property type="entry name" value="THIOL:DISULFIDE INTERCHANGE PROTEIN DSBE"/>
    <property type="match status" value="1"/>
</dbReference>
<dbReference type="PANTHER" id="PTHR42852:SF13">
    <property type="entry name" value="PROTEIN DIPZ"/>
    <property type="match status" value="1"/>
</dbReference>
<dbReference type="Pfam" id="PF00578">
    <property type="entry name" value="AhpC-TSA"/>
    <property type="match status" value="1"/>
</dbReference>
<dbReference type="PROSITE" id="PS51352">
    <property type="entry name" value="THIOREDOXIN_2"/>
    <property type="match status" value="1"/>
</dbReference>
<dbReference type="OrthoDB" id="1118217at2"/>
<dbReference type="Gene3D" id="3.40.30.10">
    <property type="entry name" value="Glutaredoxin"/>
    <property type="match status" value="1"/>
</dbReference>
<evidence type="ECO:0000313" key="3">
    <source>
        <dbReference type="EMBL" id="RNL90102.1"/>
    </source>
</evidence>
<dbReference type="AlphaFoldDB" id="A0A3N0EQM9"/>
<feature type="domain" description="Thioredoxin" evidence="2">
    <location>
        <begin position="28"/>
        <end position="184"/>
    </location>
</feature>
<keyword evidence="1" id="KW-0732">Signal</keyword>
<proteinExistence type="predicted"/>
<dbReference type="InterPro" id="IPR036249">
    <property type="entry name" value="Thioredoxin-like_sf"/>
</dbReference>
<evidence type="ECO:0000313" key="4">
    <source>
        <dbReference type="Proteomes" id="UP000267469"/>
    </source>
</evidence>
<dbReference type="InterPro" id="IPR013766">
    <property type="entry name" value="Thioredoxin_domain"/>
</dbReference>
<name>A0A3N0EQM9_SINP1</name>
<protein>
    <recommendedName>
        <fullName evidence="2">Thioredoxin domain-containing protein</fullName>
    </recommendedName>
</protein>
<sequence>MNAIKSVIVMGVVICSLNLNAQDSGEYPEIGKHIPDFVLQDIDYYPNKEINSEELKGKFVILYFWSRFCSGAVKSLSRVNDLHKRFKDRAEIILVGGEPAGTANKYMLPGQEPGMDKLRDLYERLGKKQNWQAPIAFDPKLFQRFVPGGYVPHAVWIDDKGIVQAITTTINQEKVQSFLNKELFPFKDSSYEAYKEGKEDKDTYDTQTPLLIDGKGGKPTDFLYRSLLTEYKLKTPLVPGIPISVDDACQDQGYIPKGKLEGAATLESLYKLAYLGYWELLLQKKENISSYKENYNQVLLEMVEDSLFTSYDYGDRKNMFCYSLIVPPERATPKLLMEFMQRDLQNYFGYHAQVEKRKLPYWKITTTDKAKKELRSKGGEYRYKGDNFTKIGYQNVPIDDYLTELFYMVRSKELPIINESGIKGNIDINEADVIWSDFDDIKRLLRKQGFIIERAEKEFKVLVISD</sequence>
<feature type="signal peptide" evidence="1">
    <location>
        <begin position="1"/>
        <end position="21"/>
    </location>
</feature>
<dbReference type="Proteomes" id="UP000267469">
    <property type="component" value="Unassembled WGS sequence"/>
</dbReference>
<dbReference type="InterPro" id="IPR050553">
    <property type="entry name" value="Thioredoxin_ResA/DsbE_sf"/>
</dbReference>
<dbReference type="GO" id="GO:0016209">
    <property type="term" value="F:antioxidant activity"/>
    <property type="evidence" value="ECO:0007669"/>
    <property type="project" value="InterPro"/>
</dbReference>
<evidence type="ECO:0000256" key="1">
    <source>
        <dbReference type="SAM" id="SignalP"/>
    </source>
</evidence>
<keyword evidence="4" id="KW-1185">Reference proteome</keyword>